<reference evidence="3" key="1">
    <citation type="submission" date="2008-01" db="EMBL/GenBank/DDBJ databases">
        <title>Complete sequence of chromosome of Caulobacter sp. K31.</title>
        <authorList>
            <consortium name="US DOE Joint Genome Institute"/>
            <person name="Copeland A."/>
            <person name="Lucas S."/>
            <person name="Lapidus A."/>
            <person name="Barry K."/>
            <person name="Glavina del Rio T."/>
            <person name="Dalin E."/>
            <person name="Tice H."/>
            <person name="Pitluck S."/>
            <person name="Bruce D."/>
            <person name="Goodwin L."/>
            <person name="Thompson L.S."/>
            <person name="Brettin T."/>
            <person name="Detter J.C."/>
            <person name="Han C."/>
            <person name="Schmutz J."/>
            <person name="Larimer F."/>
            <person name="Land M."/>
            <person name="Hauser L."/>
            <person name="Kyrpides N."/>
            <person name="Kim E."/>
            <person name="Stephens C."/>
            <person name="Richardson P."/>
        </authorList>
    </citation>
    <scope>NUCLEOTIDE SEQUENCE [LARGE SCALE GENOMIC DNA]</scope>
    <source>
        <strain evidence="3">K31</strain>
    </source>
</reference>
<dbReference type="InterPro" id="IPR015422">
    <property type="entry name" value="PyrdxlP-dep_Trfase_small"/>
</dbReference>
<dbReference type="AlphaFoldDB" id="B0SUR8"/>
<evidence type="ECO:0000256" key="2">
    <source>
        <dbReference type="RuleBase" id="RU004508"/>
    </source>
</evidence>
<comment type="similarity">
    <text evidence="1 2">Belongs to the DegT/DnrJ/EryC1 family.</text>
</comment>
<dbReference type="KEGG" id="cak:Caul_0815"/>
<dbReference type="GO" id="GO:0008483">
    <property type="term" value="F:transaminase activity"/>
    <property type="evidence" value="ECO:0007669"/>
    <property type="project" value="UniProtKB-KW"/>
</dbReference>
<keyword evidence="2" id="KW-0663">Pyridoxal phosphate</keyword>
<name>B0SUR8_CAUSK</name>
<dbReference type="InterPro" id="IPR000653">
    <property type="entry name" value="DegT/StrS_aminotransferase"/>
</dbReference>
<organism evidence="3">
    <name type="scientific">Caulobacter sp. (strain K31)</name>
    <dbReference type="NCBI Taxonomy" id="366602"/>
    <lineage>
        <taxon>Bacteria</taxon>
        <taxon>Pseudomonadati</taxon>
        <taxon>Pseudomonadota</taxon>
        <taxon>Alphaproteobacteria</taxon>
        <taxon>Caulobacterales</taxon>
        <taxon>Caulobacteraceae</taxon>
        <taxon>Caulobacter</taxon>
    </lineage>
</organism>
<accession>B0SUR8</accession>
<dbReference type="Pfam" id="PF01041">
    <property type="entry name" value="DegT_DnrJ_EryC1"/>
    <property type="match status" value="1"/>
</dbReference>
<keyword evidence="3" id="KW-0808">Transferase</keyword>
<dbReference type="HOGENOM" id="CLU_846468_0_0_5"/>
<dbReference type="GO" id="GO:0030170">
    <property type="term" value="F:pyridoxal phosphate binding"/>
    <property type="evidence" value="ECO:0007669"/>
    <property type="project" value="TreeGrafter"/>
</dbReference>
<gene>
    <name evidence="3" type="ordered locus">Caul_0815</name>
</gene>
<evidence type="ECO:0000313" key="3">
    <source>
        <dbReference type="EMBL" id="ABZ69946.1"/>
    </source>
</evidence>
<dbReference type="SUPFAM" id="SSF53383">
    <property type="entry name" value="PLP-dependent transferases"/>
    <property type="match status" value="1"/>
</dbReference>
<evidence type="ECO:0000256" key="1">
    <source>
        <dbReference type="ARBA" id="ARBA00037999"/>
    </source>
</evidence>
<dbReference type="eggNOG" id="COG0399">
    <property type="taxonomic scope" value="Bacteria"/>
</dbReference>
<dbReference type="PANTHER" id="PTHR30244:SF34">
    <property type="entry name" value="DTDP-4-AMINO-4,6-DIDEOXYGALACTOSE TRANSAMINASE"/>
    <property type="match status" value="1"/>
</dbReference>
<dbReference type="OrthoDB" id="7260855at2"/>
<keyword evidence="3" id="KW-0032">Aminotransferase</keyword>
<dbReference type="InterPro" id="IPR015424">
    <property type="entry name" value="PyrdxlP-dep_Trfase"/>
</dbReference>
<dbReference type="EMBL" id="CP000927">
    <property type="protein sequence ID" value="ABZ69946.1"/>
    <property type="molecule type" value="Genomic_DNA"/>
</dbReference>
<dbReference type="STRING" id="366602.Caul_0815"/>
<dbReference type="InterPro" id="IPR015421">
    <property type="entry name" value="PyrdxlP-dep_Trfase_major"/>
</dbReference>
<dbReference type="GO" id="GO:0000271">
    <property type="term" value="P:polysaccharide biosynthetic process"/>
    <property type="evidence" value="ECO:0007669"/>
    <property type="project" value="TreeGrafter"/>
</dbReference>
<protein>
    <submittedName>
        <fullName evidence="3">DegT/DnrJ/EryC1/StrS aminotransferase</fullName>
    </submittedName>
</protein>
<dbReference type="PANTHER" id="PTHR30244">
    <property type="entry name" value="TRANSAMINASE"/>
    <property type="match status" value="1"/>
</dbReference>
<dbReference type="Gene3D" id="3.90.1150.10">
    <property type="entry name" value="Aspartate Aminotransferase, domain 1"/>
    <property type="match status" value="1"/>
</dbReference>
<proteinExistence type="inferred from homology"/>
<sequence>MQALSKPALSPEDRKQAQVAAALAAAGVPVDFAAVEKVLRQGLTPGLDAKLADRFDRPTAVRAVSTRVAALAAALVASGVRRGGVCVVPALASAATLQAIAAAGLRPWLVDVDPYSWMFDPAHLRERLGVAPPPIEAIVPTCAFGRAPDMSAWAAFHAETGLPIVVDATDGFDVIMDAPVPVVVGLPGGRGVFVASQDADFIARLEAPAFSGDAGLDAWSGQRLRLATAAQRLRMLLMGAPIGFQPGWGMSWVSDAWVVSLTPGAAPAVAEKLAEMGYATNPVGPGIVIRDQTPVADRLAKSVLSLPFHADLGIAELDELAEAVRRAL</sequence>
<dbReference type="Gene3D" id="3.40.640.10">
    <property type="entry name" value="Type I PLP-dependent aspartate aminotransferase-like (Major domain)"/>
    <property type="match status" value="1"/>
</dbReference>